<dbReference type="InterPro" id="IPR036788">
    <property type="entry name" value="T_IF-3_C_sf"/>
</dbReference>
<keyword evidence="2 4" id="KW-0396">Initiation factor</keyword>
<evidence type="ECO:0000256" key="5">
    <source>
        <dbReference type="NCBIfam" id="TIGR00168"/>
    </source>
</evidence>
<dbReference type="SUPFAM" id="SSF54364">
    <property type="entry name" value="Translation initiation factor IF3, N-terminal domain"/>
    <property type="match status" value="1"/>
</dbReference>
<sequence length="180" mass="20600">MWRCLIINKDLNINEGIREVEIRLVGETGEESQIIKTKEALRMAIERDLDLVMISPNAKPPVCRIMDYNKFLYEQAKKQKEAKKNQKVVDIKEVRLSPTIEEHDIDIKANNAKKFLAAEDKVKVSIRFRGRQHNNTSVGFEIMELFASKIGEVGIIEKSAKLEGSNMTMIMAPNKKTVNK</sequence>
<comment type="similarity">
    <text evidence="1 4 6">Belongs to the IF-3 family.</text>
</comment>
<dbReference type="InterPro" id="IPR036787">
    <property type="entry name" value="T_IF-3_N_sf"/>
</dbReference>
<dbReference type="Pfam" id="PF05198">
    <property type="entry name" value="IF3_N"/>
    <property type="match status" value="1"/>
</dbReference>
<dbReference type="Gene3D" id="3.10.20.80">
    <property type="entry name" value="Translation initiation factor 3 (IF-3), N-terminal domain"/>
    <property type="match status" value="1"/>
</dbReference>
<evidence type="ECO:0000313" key="9">
    <source>
        <dbReference type="EMBL" id="MFL0268681.1"/>
    </source>
</evidence>
<name>A0ABW8TTX5_9CLOT</name>
<dbReference type="GO" id="GO:0003743">
    <property type="term" value="F:translation initiation factor activity"/>
    <property type="evidence" value="ECO:0007669"/>
    <property type="project" value="UniProtKB-KW"/>
</dbReference>
<dbReference type="InterPro" id="IPR019815">
    <property type="entry name" value="Translation_initiation_fac_3_C"/>
</dbReference>
<keyword evidence="3 4" id="KW-0648">Protein biosynthesis</keyword>
<dbReference type="InterPro" id="IPR001288">
    <property type="entry name" value="Translation_initiation_fac_3"/>
</dbReference>
<evidence type="ECO:0000259" key="7">
    <source>
        <dbReference type="Pfam" id="PF00707"/>
    </source>
</evidence>
<dbReference type="SUPFAM" id="SSF55200">
    <property type="entry name" value="Translation initiation factor IF3, C-terminal domain"/>
    <property type="match status" value="1"/>
</dbReference>
<dbReference type="PROSITE" id="PS00938">
    <property type="entry name" value="IF3"/>
    <property type="match status" value="1"/>
</dbReference>
<evidence type="ECO:0000256" key="3">
    <source>
        <dbReference type="ARBA" id="ARBA00022917"/>
    </source>
</evidence>
<evidence type="ECO:0000256" key="4">
    <source>
        <dbReference type="HAMAP-Rule" id="MF_00080"/>
    </source>
</evidence>
<dbReference type="InterPro" id="IPR019813">
    <property type="entry name" value="Translation_initiation_fac3_CS"/>
</dbReference>
<protein>
    <recommendedName>
        <fullName evidence="4 5">Translation initiation factor IF-3</fullName>
    </recommendedName>
</protein>
<dbReference type="HAMAP" id="MF_00080">
    <property type="entry name" value="IF_3"/>
    <property type="match status" value="1"/>
</dbReference>
<keyword evidence="10" id="KW-1185">Reference proteome</keyword>
<dbReference type="Proteomes" id="UP001623661">
    <property type="component" value="Unassembled WGS sequence"/>
</dbReference>
<dbReference type="EMBL" id="JBJHZY010000002">
    <property type="protein sequence ID" value="MFL0268681.1"/>
    <property type="molecule type" value="Genomic_DNA"/>
</dbReference>
<dbReference type="RefSeq" id="WP_406765786.1">
    <property type="nucleotide sequence ID" value="NZ_JBJHZY010000002.1"/>
</dbReference>
<dbReference type="NCBIfam" id="TIGR00168">
    <property type="entry name" value="infC"/>
    <property type="match status" value="1"/>
</dbReference>
<evidence type="ECO:0000313" key="10">
    <source>
        <dbReference type="Proteomes" id="UP001623661"/>
    </source>
</evidence>
<dbReference type="Gene3D" id="3.30.110.10">
    <property type="entry name" value="Translation initiation factor 3 (IF-3), C-terminal domain"/>
    <property type="match status" value="1"/>
</dbReference>
<organism evidence="9 10">
    <name type="scientific">Candidatus Clostridium radicumherbarum</name>
    <dbReference type="NCBI Taxonomy" id="3381662"/>
    <lineage>
        <taxon>Bacteria</taxon>
        <taxon>Bacillati</taxon>
        <taxon>Bacillota</taxon>
        <taxon>Clostridia</taxon>
        <taxon>Eubacteriales</taxon>
        <taxon>Clostridiaceae</taxon>
        <taxon>Clostridium</taxon>
    </lineage>
</organism>
<gene>
    <name evidence="4 9" type="primary">infC</name>
    <name evidence="9" type="ORF">ACJDUH_11320</name>
</gene>
<evidence type="ECO:0000259" key="8">
    <source>
        <dbReference type="Pfam" id="PF05198"/>
    </source>
</evidence>
<reference evidence="9 10" key="1">
    <citation type="submission" date="2024-11" db="EMBL/GenBank/DDBJ databases">
        <authorList>
            <person name="Heng Y.C."/>
            <person name="Lim A.C.H."/>
            <person name="Lee J.K.Y."/>
            <person name="Kittelmann S."/>
        </authorList>
    </citation>
    <scope>NUCLEOTIDE SEQUENCE [LARGE SCALE GENOMIC DNA]</scope>
    <source>
        <strain evidence="9 10">WILCCON 0202</strain>
    </source>
</reference>
<accession>A0ABW8TTX5</accession>
<keyword evidence="4" id="KW-0963">Cytoplasm</keyword>
<comment type="function">
    <text evidence="4 6">IF-3 binds to the 30S ribosomal subunit and shifts the equilibrium between 70S ribosomes and their 50S and 30S subunits in favor of the free subunits, thus enhancing the availability of 30S subunits on which protein synthesis initiation begins.</text>
</comment>
<dbReference type="InterPro" id="IPR019814">
    <property type="entry name" value="Translation_initiation_fac_3_N"/>
</dbReference>
<proteinExistence type="inferred from homology"/>
<evidence type="ECO:0000256" key="6">
    <source>
        <dbReference type="RuleBase" id="RU000646"/>
    </source>
</evidence>
<dbReference type="Pfam" id="PF00707">
    <property type="entry name" value="IF3_C"/>
    <property type="match status" value="1"/>
</dbReference>
<comment type="subunit">
    <text evidence="4 6">Monomer.</text>
</comment>
<comment type="subcellular location">
    <subcellularLocation>
        <location evidence="4 6">Cytoplasm</location>
    </subcellularLocation>
</comment>
<feature type="domain" description="Translation initiation factor 3 C-terminal" evidence="7">
    <location>
        <begin position="89"/>
        <end position="174"/>
    </location>
</feature>
<dbReference type="PANTHER" id="PTHR10938">
    <property type="entry name" value="TRANSLATION INITIATION FACTOR IF-3"/>
    <property type="match status" value="1"/>
</dbReference>
<evidence type="ECO:0000256" key="2">
    <source>
        <dbReference type="ARBA" id="ARBA00022540"/>
    </source>
</evidence>
<dbReference type="PANTHER" id="PTHR10938:SF0">
    <property type="entry name" value="TRANSLATION INITIATION FACTOR IF-3, MITOCHONDRIAL"/>
    <property type="match status" value="1"/>
</dbReference>
<comment type="caution">
    <text evidence="9">The sequence shown here is derived from an EMBL/GenBank/DDBJ whole genome shotgun (WGS) entry which is preliminary data.</text>
</comment>
<feature type="domain" description="Translation initiation factor 3 N-terminal" evidence="8">
    <location>
        <begin position="13"/>
        <end position="82"/>
    </location>
</feature>
<evidence type="ECO:0000256" key="1">
    <source>
        <dbReference type="ARBA" id="ARBA00005439"/>
    </source>
</evidence>